<keyword evidence="4 15" id="KW-0479">Metal-binding</keyword>
<dbReference type="SUPFAM" id="SSF46946">
    <property type="entry name" value="S13-like H2TH domain"/>
    <property type="match status" value="1"/>
</dbReference>
<dbReference type="InterPro" id="IPR000214">
    <property type="entry name" value="Znf_DNA_glyclase/AP_lyase"/>
</dbReference>
<dbReference type="Pfam" id="PF06831">
    <property type="entry name" value="H2TH"/>
    <property type="match status" value="1"/>
</dbReference>
<sequence length="274" mass="31319">MPELPEVDAVKESLNRQIRGKTIRQVTVYWPPMVKVPEDRKQFEEMLQSQTVQNISRMGKFMIIHLDDYALVSHLRMEGKYFFMEEEGPKDKHTHVLFLFDDGTSLHYNDVRKFGTMHLFDKGTENAHKPLVLLGPDPIDDRFSAEYMHERLQKTTRRIKTVLLDQSVVAGFGNIYVDETLFRAGIHPERLGTSLSEKEVGRIVDEGRKVIREAMGAGGSTIRSYARSDGGKGEFQNRLFVYGQEGNPCPNCSRPITKTKVGGRGTHLCYHCQE</sequence>
<dbReference type="InterPro" id="IPR015887">
    <property type="entry name" value="DNA_glyclase_Znf_dom_DNA_BS"/>
</dbReference>
<comment type="cofactor">
    <cofactor evidence="15">
        <name>Zn(2+)</name>
        <dbReference type="ChEBI" id="CHEBI:29105"/>
    </cofactor>
    <text evidence="15">Binds 1 zinc ion per subunit.</text>
</comment>
<evidence type="ECO:0000256" key="9">
    <source>
        <dbReference type="ARBA" id="ARBA00023125"/>
    </source>
</evidence>
<feature type="active site" description="Schiff-base intermediate with DNA" evidence="15">
    <location>
        <position position="2"/>
    </location>
</feature>
<dbReference type="PANTHER" id="PTHR22993:SF9">
    <property type="entry name" value="FORMAMIDOPYRIMIDINE-DNA GLYCOSYLASE"/>
    <property type="match status" value="1"/>
</dbReference>
<keyword evidence="8 15" id="KW-0862">Zinc</keyword>
<dbReference type="OrthoDB" id="9800855at2"/>
<keyword evidence="19" id="KW-1185">Reference proteome</keyword>
<dbReference type="EC" id="4.2.99.18" evidence="15"/>
<dbReference type="FunFam" id="1.10.8.50:FF:000003">
    <property type="entry name" value="Formamidopyrimidine-DNA glycosylase"/>
    <property type="match status" value="1"/>
</dbReference>
<dbReference type="NCBIfam" id="TIGR00577">
    <property type="entry name" value="fpg"/>
    <property type="match status" value="1"/>
</dbReference>
<dbReference type="Pfam" id="PF06827">
    <property type="entry name" value="zf-FPG_IleRS"/>
    <property type="match status" value="1"/>
</dbReference>
<dbReference type="SUPFAM" id="SSF81624">
    <property type="entry name" value="N-terminal domain of MutM-like DNA repair proteins"/>
    <property type="match status" value="1"/>
</dbReference>
<comment type="caution">
    <text evidence="15">Lacks conserved residue(s) required for the propagation of feature annotation.</text>
</comment>
<comment type="catalytic activity">
    <reaction evidence="14 15">
        <text>2'-deoxyribonucleotide-(2'-deoxyribose 5'-phosphate)-2'-deoxyribonucleotide-DNA = a 3'-end 2'-deoxyribonucleotide-(2,3-dehydro-2,3-deoxyribose 5'-phosphate)-DNA + a 5'-end 5'-phospho-2'-deoxyribonucleoside-DNA + H(+)</text>
        <dbReference type="Rhea" id="RHEA:66592"/>
        <dbReference type="Rhea" id="RHEA-COMP:13180"/>
        <dbReference type="Rhea" id="RHEA-COMP:16897"/>
        <dbReference type="Rhea" id="RHEA-COMP:17067"/>
        <dbReference type="ChEBI" id="CHEBI:15378"/>
        <dbReference type="ChEBI" id="CHEBI:136412"/>
        <dbReference type="ChEBI" id="CHEBI:157695"/>
        <dbReference type="ChEBI" id="CHEBI:167181"/>
        <dbReference type="EC" id="4.2.99.18"/>
    </reaction>
</comment>
<dbReference type="FunFam" id="3.20.190.10:FF:000001">
    <property type="entry name" value="Formamidopyrimidine-DNA glycosylase"/>
    <property type="match status" value="1"/>
</dbReference>
<keyword evidence="5 15" id="KW-0227">DNA damage</keyword>
<comment type="function">
    <text evidence="15">Involved in base excision repair of DNA damaged by oxidation or by mutagenic agents. Acts as DNA glycosylase that recognizes and removes damaged bases. Has a preference for oxidized purines, such as 7,8-dihydro-8-oxoguanine (8-oxoG). Has AP (apurinic/apyrimidinic) lyase activity and introduces nicks in the DNA strand. Cleaves the DNA backbone by beta-delta elimination to generate a single-strand break at the site of the removed base with both 3'- and 5'-phosphates.</text>
</comment>
<comment type="similarity">
    <text evidence="2 15">Belongs to the FPG family.</text>
</comment>
<dbReference type="Proteomes" id="UP000187608">
    <property type="component" value="Unassembled WGS sequence"/>
</dbReference>
<evidence type="ECO:0000256" key="3">
    <source>
        <dbReference type="ARBA" id="ARBA00011245"/>
    </source>
</evidence>
<evidence type="ECO:0000256" key="7">
    <source>
        <dbReference type="ARBA" id="ARBA00022801"/>
    </source>
</evidence>
<evidence type="ECO:0000256" key="13">
    <source>
        <dbReference type="ARBA" id="ARBA00023295"/>
    </source>
</evidence>
<dbReference type="InterPro" id="IPR020629">
    <property type="entry name" value="FPG_Glyclase"/>
</dbReference>
<evidence type="ECO:0000256" key="11">
    <source>
        <dbReference type="ARBA" id="ARBA00023239"/>
    </source>
</evidence>
<name>A0A1N7JQA6_9BACI</name>
<dbReference type="CDD" id="cd08966">
    <property type="entry name" value="EcFpg-like_N"/>
    <property type="match status" value="1"/>
</dbReference>
<evidence type="ECO:0000256" key="14">
    <source>
        <dbReference type="ARBA" id="ARBA00044632"/>
    </source>
</evidence>
<comment type="catalytic activity">
    <reaction evidence="1 15">
        <text>Hydrolysis of DNA containing ring-opened 7-methylguanine residues, releasing 2,6-diamino-4-hydroxy-5-(N-methyl)formamidopyrimidine.</text>
        <dbReference type="EC" id="3.2.2.23"/>
    </reaction>
</comment>
<keyword evidence="11 15" id="KW-0456">Lyase</keyword>
<dbReference type="GO" id="GO:0008270">
    <property type="term" value="F:zinc ion binding"/>
    <property type="evidence" value="ECO:0007669"/>
    <property type="project" value="UniProtKB-UniRule"/>
</dbReference>
<dbReference type="PROSITE" id="PS01242">
    <property type="entry name" value="ZF_FPG_1"/>
    <property type="match status" value="1"/>
</dbReference>
<dbReference type="PROSITE" id="PS51066">
    <property type="entry name" value="ZF_FPG_2"/>
    <property type="match status" value="1"/>
</dbReference>
<evidence type="ECO:0000256" key="8">
    <source>
        <dbReference type="ARBA" id="ARBA00022833"/>
    </source>
</evidence>
<evidence type="ECO:0000259" key="16">
    <source>
        <dbReference type="PROSITE" id="PS51066"/>
    </source>
</evidence>
<dbReference type="InterPro" id="IPR012319">
    <property type="entry name" value="FPG_cat"/>
</dbReference>
<dbReference type="GO" id="GO:0003690">
    <property type="term" value="F:double-stranded DNA binding"/>
    <property type="evidence" value="ECO:0007669"/>
    <property type="project" value="UniProtKB-ARBA"/>
</dbReference>
<feature type="active site" description="Proton donor; for delta-elimination activity" evidence="15">
    <location>
        <position position="264"/>
    </location>
</feature>
<dbReference type="GO" id="GO:0003684">
    <property type="term" value="F:damaged DNA binding"/>
    <property type="evidence" value="ECO:0007669"/>
    <property type="project" value="InterPro"/>
</dbReference>
<accession>A0A1N7JQA6</accession>
<organism evidence="18 19">
    <name type="scientific">Salimicrobium flavidum</name>
    <dbReference type="NCBI Taxonomy" id="570947"/>
    <lineage>
        <taxon>Bacteria</taxon>
        <taxon>Bacillati</taxon>
        <taxon>Bacillota</taxon>
        <taxon>Bacilli</taxon>
        <taxon>Bacillales</taxon>
        <taxon>Bacillaceae</taxon>
        <taxon>Salimicrobium</taxon>
    </lineage>
</organism>
<evidence type="ECO:0000256" key="10">
    <source>
        <dbReference type="ARBA" id="ARBA00023204"/>
    </source>
</evidence>
<feature type="binding site" evidence="15">
    <location>
        <position position="93"/>
    </location>
    <ligand>
        <name>DNA</name>
        <dbReference type="ChEBI" id="CHEBI:16991"/>
    </ligand>
</feature>
<evidence type="ECO:0000256" key="6">
    <source>
        <dbReference type="ARBA" id="ARBA00022771"/>
    </source>
</evidence>
<feature type="domain" description="Formamidopyrimidine-DNA glycosylase catalytic" evidence="17">
    <location>
        <begin position="2"/>
        <end position="115"/>
    </location>
</feature>
<dbReference type="InterPro" id="IPR010979">
    <property type="entry name" value="Ribosomal_uS13-like_H2TH"/>
</dbReference>
<feature type="domain" description="FPG-type" evidence="16">
    <location>
        <begin position="240"/>
        <end position="274"/>
    </location>
</feature>
<dbReference type="PROSITE" id="PS51068">
    <property type="entry name" value="FPG_CAT"/>
    <property type="match status" value="1"/>
</dbReference>
<keyword evidence="9 15" id="KW-0238">DNA-binding</keyword>
<dbReference type="STRING" id="570947.SAMN05421687_10783"/>
<comment type="subunit">
    <text evidence="3 15">Monomer.</text>
</comment>
<evidence type="ECO:0000256" key="12">
    <source>
        <dbReference type="ARBA" id="ARBA00023268"/>
    </source>
</evidence>
<dbReference type="InterPro" id="IPR010663">
    <property type="entry name" value="Znf_FPG/IleRS"/>
</dbReference>
<keyword evidence="7 15" id="KW-0378">Hydrolase</keyword>
<dbReference type="Gene3D" id="3.20.190.10">
    <property type="entry name" value="MutM-like, N-terminal"/>
    <property type="match status" value="1"/>
</dbReference>
<evidence type="ECO:0000256" key="5">
    <source>
        <dbReference type="ARBA" id="ARBA00022763"/>
    </source>
</evidence>
<dbReference type="SUPFAM" id="SSF57716">
    <property type="entry name" value="Glucocorticoid receptor-like (DNA-binding domain)"/>
    <property type="match status" value="1"/>
</dbReference>
<dbReference type="PANTHER" id="PTHR22993">
    <property type="entry name" value="FORMAMIDOPYRIMIDINE-DNA GLYCOSYLASE"/>
    <property type="match status" value="1"/>
</dbReference>
<evidence type="ECO:0000256" key="1">
    <source>
        <dbReference type="ARBA" id="ARBA00001668"/>
    </source>
</evidence>
<feature type="active site" description="Proton donor; for beta-elimination activity" evidence="15">
    <location>
        <position position="60"/>
    </location>
</feature>
<evidence type="ECO:0000259" key="17">
    <source>
        <dbReference type="PROSITE" id="PS51068"/>
    </source>
</evidence>
<dbReference type="AlphaFoldDB" id="A0A1N7JQA6"/>
<keyword evidence="10 15" id="KW-0234">DNA repair</keyword>
<proteinExistence type="inferred from homology"/>
<dbReference type="GO" id="GO:0006284">
    <property type="term" value="P:base-excision repair"/>
    <property type="evidence" value="ECO:0007669"/>
    <property type="project" value="InterPro"/>
</dbReference>
<dbReference type="SMART" id="SM00898">
    <property type="entry name" value="Fapy_DNA_glyco"/>
    <property type="match status" value="1"/>
</dbReference>
<dbReference type="Pfam" id="PF01149">
    <property type="entry name" value="Fapy_DNA_glyco"/>
    <property type="match status" value="1"/>
</dbReference>
<dbReference type="HAMAP" id="MF_00103">
    <property type="entry name" value="Fapy_DNA_glycosyl"/>
    <property type="match status" value="1"/>
</dbReference>
<dbReference type="InterPro" id="IPR035937">
    <property type="entry name" value="FPG_N"/>
</dbReference>
<keyword evidence="12 15" id="KW-0511">Multifunctional enzyme</keyword>
<dbReference type="SMART" id="SM01232">
    <property type="entry name" value="H2TH"/>
    <property type="match status" value="1"/>
</dbReference>
<reference evidence="19" key="1">
    <citation type="submission" date="2017-01" db="EMBL/GenBank/DDBJ databases">
        <authorList>
            <person name="Varghese N."/>
            <person name="Submissions S."/>
        </authorList>
    </citation>
    <scope>NUCLEOTIDE SEQUENCE [LARGE SCALE GENOMIC DNA]</scope>
    <source>
        <strain evidence="19">DSM 23127</strain>
    </source>
</reference>
<evidence type="ECO:0000313" key="19">
    <source>
        <dbReference type="Proteomes" id="UP000187608"/>
    </source>
</evidence>
<evidence type="ECO:0000256" key="2">
    <source>
        <dbReference type="ARBA" id="ARBA00009409"/>
    </source>
</evidence>
<evidence type="ECO:0000256" key="15">
    <source>
        <dbReference type="HAMAP-Rule" id="MF_00103"/>
    </source>
</evidence>
<dbReference type="InterPro" id="IPR015886">
    <property type="entry name" value="H2TH_FPG"/>
</dbReference>
<dbReference type="NCBIfam" id="NF002211">
    <property type="entry name" value="PRK01103.1"/>
    <property type="match status" value="1"/>
</dbReference>
<evidence type="ECO:0000313" key="18">
    <source>
        <dbReference type="EMBL" id="SIS51542.1"/>
    </source>
</evidence>
<dbReference type="EC" id="3.2.2.23" evidence="15"/>
<feature type="active site" description="Proton donor" evidence="15">
    <location>
        <position position="3"/>
    </location>
</feature>
<keyword evidence="13 15" id="KW-0326">Glycosidase</keyword>
<dbReference type="RefSeq" id="WP_076559442.1">
    <property type="nucleotide sequence ID" value="NZ_FTOC01000007.1"/>
</dbReference>
<gene>
    <name evidence="15" type="primary">mutM</name>
    <name evidence="15" type="synonym">fpg</name>
    <name evidence="18" type="ORF">SAMN05421687_10783</name>
</gene>
<dbReference type="GO" id="GO:0140078">
    <property type="term" value="F:class I DNA-(apurinic or apyrimidinic site) endonuclease activity"/>
    <property type="evidence" value="ECO:0007669"/>
    <property type="project" value="UniProtKB-EC"/>
</dbReference>
<dbReference type="Gene3D" id="1.10.8.50">
    <property type="match status" value="1"/>
</dbReference>
<feature type="binding site" evidence="15">
    <location>
        <position position="112"/>
    </location>
    <ligand>
        <name>DNA</name>
        <dbReference type="ChEBI" id="CHEBI:16991"/>
    </ligand>
</feature>
<keyword evidence="6 15" id="KW-0863">Zinc-finger</keyword>
<dbReference type="GO" id="GO:0034039">
    <property type="term" value="F:8-oxo-7,8-dihydroguanine DNA N-glycosylase activity"/>
    <property type="evidence" value="ECO:0007669"/>
    <property type="project" value="TreeGrafter"/>
</dbReference>
<evidence type="ECO:0000256" key="4">
    <source>
        <dbReference type="ARBA" id="ARBA00022723"/>
    </source>
</evidence>
<dbReference type="EMBL" id="FTOC01000007">
    <property type="protein sequence ID" value="SIS51542.1"/>
    <property type="molecule type" value="Genomic_DNA"/>
</dbReference>
<protein>
    <recommendedName>
        <fullName evidence="15">Formamidopyrimidine-DNA glycosylase</fullName>
        <shortName evidence="15">Fapy-DNA glycosylase</shortName>
        <ecNumber evidence="15">3.2.2.23</ecNumber>
    </recommendedName>
    <alternativeName>
        <fullName evidence="15">DNA-(apurinic or apyrimidinic site) lyase MutM</fullName>
        <shortName evidence="15">AP lyase MutM</shortName>
        <ecNumber evidence="15">4.2.99.18</ecNumber>
    </alternativeName>
</protein>